<gene>
    <name evidence="2" type="ORF">A7C99_1672</name>
</gene>
<protein>
    <submittedName>
        <fullName evidence="2">Uncharacterized protein</fullName>
    </submittedName>
</protein>
<evidence type="ECO:0000256" key="1">
    <source>
        <dbReference type="SAM" id="Phobius"/>
    </source>
</evidence>
<dbReference type="PANTHER" id="PTHR28022">
    <property type="entry name" value="GPI MANNOSYLTRANSFERASE 2 SUBUNIT PGA1"/>
    <property type="match status" value="1"/>
</dbReference>
<accession>A0A178F5M9</accession>
<organism evidence="2 3">
    <name type="scientific">Trichophyton rubrum</name>
    <name type="common">Athlete's foot fungus</name>
    <name type="synonym">Epidermophyton rubrum</name>
    <dbReference type="NCBI Taxonomy" id="5551"/>
    <lineage>
        <taxon>Eukaryota</taxon>
        <taxon>Fungi</taxon>
        <taxon>Dikarya</taxon>
        <taxon>Ascomycota</taxon>
        <taxon>Pezizomycotina</taxon>
        <taxon>Eurotiomycetes</taxon>
        <taxon>Eurotiomycetidae</taxon>
        <taxon>Onygenales</taxon>
        <taxon>Arthrodermataceae</taxon>
        <taxon>Trichophyton</taxon>
    </lineage>
</organism>
<dbReference type="Proteomes" id="UP000243015">
    <property type="component" value="Unassembled WGS sequence"/>
</dbReference>
<evidence type="ECO:0000313" key="3">
    <source>
        <dbReference type="Proteomes" id="UP000243015"/>
    </source>
</evidence>
<proteinExistence type="predicted"/>
<name>A0A178F5M9_TRIRU</name>
<keyword evidence="1" id="KW-0812">Transmembrane</keyword>
<sequence length="320" mass="35113">MTYRPFVVRPFPFRHECDAGVSSRAGSCGGTAVSQAVVEGLTGQLKQPPDHRGRPGRVVGREDLYGSLWQFSGFVGLVLANVEKTMFISPNMDVAQSALLNVELKALSPSAPSIREHLEAAFPTDMAPSGKRSWYRLEGLVPGQRYEVRVCWLATQPTEFILSIHQPSEILQSPNLLASLAEFSEIQAYRNKNSTSLGGASVRPAGVTLYLVIDAAADYFTSDKGLMADVPPVLVDLILDPYIFNILPTSLVPTLGYVLVSAVLAWFISRYIWLRLSAAAKALDVDAEKESQIQSQSVLVQNHWIGAARKKDNRINFFSC</sequence>
<dbReference type="GO" id="GO:0005789">
    <property type="term" value="C:endoplasmic reticulum membrane"/>
    <property type="evidence" value="ECO:0007669"/>
    <property type="project" value="TreeGrafter"/>
</dbReference>
<keyword evidence="1" id="KW-1133">Transmembrane helix</keyword>
<keyword evidence="1" id="KW-0472">Membrane</keyword>
<comment type="caution">
    <text evidence="2">The sequence shown here is derived from an EMBL/GenBank/DDBJ whole genome shotgun (WGS) entry which is preliminary data.</text>
</comment>
<reference evidence="2 3" key="1">
    <citation type="submission" date="2016-05" db="EMBL/GenBank/DDBJ databases">
        <title>Genome sequencing of Trichophyton rubrum CMCC(F)T1i isolated from hair.</title>
        <authorList>
            <person name="Zhan P."/>
            <person name="Tao Y."/>
            <person name="Liu W."/>
        </authorList>
    </citation>
    <scope>NUCLEOTIDE SEQUENCE [LARGE SCALE GENOMIC DNA]</scope>
    <source>
        <strain evidence="3">CMCC(F)T1i</strain>
    </source>
</reference>
<dbReference type="VEuPathDB" id="FungiDB:TERG_07772"/>
<dbReference type="GO" id="GO:0031501">
    <property type="term" value="C:mannosyltransferase complex"/>
    <property type="evidence" value="ECO:0007669"/>
    <property type="project" value="TreeGrafter"/>
</dbReference>
<evidence type="ECO:0000313" key="2">
    <source>
        <dbReference type="EMBL" id="OAL67255.1"/>
    </source>
</evidence>
<dbReference type="GO" id="GO:0000030">
    <property type="term" value="F:mannosyltransferase activity"/>
    <property type="evidence" value="ECO:0007669"/>
    <property type="project" value="TreeGrafter"/>
</dbReference>
<dbReference type="AlphaFoldDB" id="A0A178F5M9"/>
<dbReference type="PANTHER" id="PTHR28022:SF1">
    <property type="entry name" value="GPI MANNOSYLTRANSFERASE 2 SUBUNIT PGA1"/>
    <property type="match status" value="1"/>
</dbReference>
<dbReference type="GO" id="GO:0006506">
    <property type="term" value="P:GPI anchor biosynthetic process"/>
    <property type="evidence" value="ECO:0007669"/>
    <property type="project" value="TreeGrafter"/>
</dbReference>
<feature type="transmembrane region" description="Helical" evidence="1">
    <location>
        <begin position="255"/>
        <end position="273"/>
    </location>
</feature>
<dbReference type="InterPro" id="IPR019433">
    <property type="entry name" value="GPI_ManTrfase_II_coact_Pga1"/>
</dbReference>
<dbReference type="EMBL" id="LHPM01000011">
    <property type="protein sequence ID" value="OAL67255.1"/>
    <property type="molecule type" value="Genomic_DNA"/>
</dbReference>